<feature type="transmembrane region" description="Helical" evidence="11">
    <location>
        <begin position="177"/>
        <end position="199"/>
    </location>
</feature>
<keyword evidence="4 11" id="KW-0812">Transmembrane</keyword>
<dbReference type="GO" id="GO:0015421">
    <property type="term" value="F:ABC-type oligopeptide transporter activity"/>
    <property type="evidence" value="ECO:0007669"/>
    <property type="project" value="TreeGrafter"/>
</dbReference>
<evidence type="ECO:0000256" key="10">
    <source>
        <dbReference type="SAM" id="MobiDB-lite"/>
    </source>
</evidence>
<feature type="transmembrane region" description="Helical" evidence="11">
    <location>
        <begin position="287"/>
        <end position="311"/>
    </location>
</feature>
<dbReference type="InterPro" id="IPR027417">
    <property type="entry name" value="P-loop_NTPase"/>
</dbReference>
<keyword evidence="5" id="KW-0547">Nucleotide-binding</keyword>
<dbReference type="InterPro" id="IPR003593">
    <property type="entry name" value="AAA+_ATPase"/>
</dbReference>
<reference evidence="15 16" key="1">
    <citation type="submission" date="2016-10" db="EMBL/GenBank/DDBJ databases">
        <authorList>
            <person name="de Groot N.N."/>
        </authorList>
    </citation>
    <scope>NUCLEOTIDE SEQUENCE [LARGE SCALE GENOMIC DNA]</scope>
    <source>
        <strain evidence="15 16">JCM 19513</strain>
    </source>
</reference>
<dbReference type="GO" id="GO:0008233">
    <property type="term" value="F:peptidase activity"/>
    <property type="evidence" value="ECO:0007669"/>
    <property type="project" value="InterPro"/>
</dbReference>
<dbReference type="Pfam" id="PF00664">
    <property type="entry name" value="ABC_membrane"/>
    <property type="match status" value="1"/>
</dbReference>
<keyword evidence="8 11" id="KW-1133">Transmembrane helix</keyword>
<evidence type="ECO:0000256" key="5">
    <source>
        <dbReference type="ARBA" id="ARBA00022741"/>
    </source>
</evidence>
<feature type="transmembrane region" description="Helical" evidence="11">
    <location>
        <begin position="317"/>
        <end position="336"/>
    </location>
</feature>
<evidence type="ECO:0000256" key="8">
    <source>
        <dbReference type="ARBA" id="ARBA00022989"/>
    </source>
</evidence>
<dbReference type="InterPro" id="IPR039421">
    <property type="entry name" value="Type_1_exporter"/>
</dbReference>
<dbReference type="InterPro" id="IPR017750">
    <property type="entry name" value="ATPase_T1SS"/>
</dbReference>
<dbReference type="FunFam" id="3.40.50.300:FF:000299">
    <property type="entry name" value="ABC transporter ATP-binding protein/permease"/>
    <property type="match status" value="1"/>
</dbReference>
<evidence type="ECO:0000256" key="11">
    <source>
        <dbReference type="SAM" id="Phobius"/>
    </source>
</evidence>
<sequence length="733" mass="80590">MSIAHSASNPPPKGPASKAGHDLRHTHDDPLLDALLLLCRHYERPASRASLTAGLPLADQRLSLEQLPRAADRAHLKVRVLQRKLSQISDINLPVILLFNHGSCCVLLEWLDDNRARILPAEAEGGEQIVSRAQLEKAYRGDVVFVRPVHEHAPERMALLPRVEAWLSDSLKLSRGLYVDALLASLLVNLLGLTVPLFVMQVYDRVVPNQALSTLWVLALGLGMACAFELLLRILRGYFLDLAGKKTDLVLSASIFERITGMALKARPASVGAFAQHIHDFQGLRDFLTSLTLASLIDLPFVLLMLGVIFLLGGPLVWVPLLAFPLTMLIGLFIHLQLKEVVKRSLSLGAERQALLIETLSSLDALKTLGGESERQHQWEQTLGTLAKLDLRSHFLATLAINSTLFTQQLAGISIIIAGVYQIIDGNMSVGALVACYMLNSRVLAPLGQIAGIFSRYQQARVTKDYTDTLMQLPQERHAAQRPLEGINLKGELEAQHLDFTYPEQQHPALEKIQLHLKPGERVGIIGRSGSGKSTLGKLLVGFYEPQKGAVMLDGIDIRQLDIADLRHHIGYVSQDVQLFSGSLRDNLTFGARYVSDARMLEVADLAGVSDFARQHPQGFNRLVGERGALLSGGQRQAVAIARSLLLDPQLLVLDEPTSSMDNTSEEQLRQRLMPIVQGKTLVLITHRTSLLSLVDRLVVMDAGHIVADGPKELVIEALKSGKINPVHKRGEH</sequence>
<evidence type="ECO:0000313" key="15">
    <source>
        <dbReference type="EMBL" id="SEL62080.1"/>
    </source>
</evidence>
<dbReference type="PROSITE" id="PS00211">
    <property type="entry name" value="ABC_TRANSPORTER_1"/>
    <property type="match status" value="1"/>
</dbReference>
<dbReference type="Pfam" id="PF00005">
    <property type="entry name" value="ABC_tran"/>
    <property type="match status" value="1"/>
</dbReference>
<dbReference type="PANTHER" id="PTHR43394">
    <property type="entry name" value="ATP-DEPENDENT PERMEASE MDL1, MITOCHONDRIAL"/>
    <property type="match status" value="1"/>
</dbReference>
<dbReference type="GO" id="GO:0005524">
    <property type="term" value="F:ATP binding"/>
    <property type="evidence" value="ECO:0007669"/>
    <property type="project" value="UniProtKB-KW"/>
</dbReference>
<dbReference type="PROSITE" id="PS50990">
    <property type="entry name" value="PEPTIDASE_C39"/>
    <property type="match status" value="1"/>
</dbReference>
<feature type="domain" description="ABC transporter" evidence="12">
    <location>
        <begin position="493"/>
        <end position="728"/>
    </location>
</feature>
<evidence type="ECO:0000256" key="1">
    <source>
        <dbReference type="ARBA" id="ARBA00004651"/>
    </source>
</evidence>
<dbReference type="InterPro" id="IPR003439">
    <property type="entry name" value="ABC_transporter-like_ATP-bd"/>
</dbReference>
<gene>
    <name evidence="15" type="ORF">SAMN05216214_11571</name>
</gene>
<keyword evidence="3" id="KW-1003">Cell membrane</keyword>
<evidence type="ECO:0000256" key="4">
    <source>
        <dbReference type="ARBA" id="ARBA00022692"/>
    </source>
</evidence>
<evidence type="ECO:0000256" key="3">
    <source>
        <dbReference type="ARBA" id="ARBA00022475"/>
    </source>
</evidence>
<organism evidence="15 16">
    <name type="scientific">Atopomonas hussainii</name>
    <dbReference type="NCBI Taxonomy" id="1429083"/>
    <lineage>
        <taxon>Bacteria</taxon>
        <taxon>Pseudomonadati</taxon>
        <taxon>Pseudomonadota</taxon>
        <taxon>Gammaproteobacteria</taxon>
        <taxon>Pseudomonadales</taxon>
        <taxon>Pseudomonadaceae</taxon>
        <taxon>Atopomonas</taxon>
    </lineage>
</organism>
<protein>
    <submittedName>
        <fullName evidence="15">ATP-binding cassette, subfamily C, LapB</fullName>
    </submittedName>
</protein>
<evidence type="ECO:0000256" key="6">
    <source>
        <dbReference type="ARBA" id="ARBA00022801"/>
    </source>
</evidence>
<dbReference type="Pfam" id="PF03412">
    <property type="entry name" value="Peptidase_C39"/>
    <property type="match status" value="1"/>
</dbReference>
<dbReference type="SUPFAM" id="SSF52540">
    <property type="entry name" value="P-loop containing nucleoside triphosphate hydrolases"/>
    <property type="match status" value="1"/>
</dbReference>
<dbReference type="GO" id="GO:0006508">
    <property type="term" value="P:proteolysis"/>
    <property type="evidence" value="ECO:0007669"/>
    <property type="project" value="InterPro"/>
</dbReference>
<dbReference type="SUPFAM" id="SSF90123">
    <property type="entry name" value="ABC transporter transmembrane region"/>
    <property type="match status" value="1"/>
</dbReference>
<evidence type="ECO:0000256" key="7">
    <source>
        <dbReference type="ARBA" id="ARBA00022840"/>
    </source>
</evidence>
<dbReference type="PANTHER" id="PTHR43394:SF1">
    <property type="entry name" value="ATP-BINDING CASSETTE SUB-FAMILY B MEMBER 10, MITOCHONDRIAL"/>
    <property type="match status" value="1"/>
</dbReference>
<comment type="subcellular location">
    <subcellularLocation>
        <location evidence="1">Cell membrane</location>
        <topology evidence="1">Multi-pass membrane protein</topology>
    </subcellularLocation>
</comment>
<keyword evidence="9 11" id="KW-0472">Membrane</keyword>
<dbReference type="Proteomes" id="UP000185766">
    <property type="component" value="Unassembled WGS sequence"/>
</dbReference>
<dbReference type="NCBIfam" id="TIGR03375">
    <property type="entry name" value="type_I_sec_LssB"/>
    <property type="match status" value="1"/>
</dbReference>
<dbReference type="PROSITE" id="PS50929">
    <property type="entry name" value="ABC_TM1F"/>
    <property type="match status" value="1"/>
</dbReference>
<name>A0A1H7RP55_9GAMM</name>
<feature type="domain" description="Peptidase C39" evidence="14">
    <location>
        <begin position="24"/>
        <end position="146"/>
    </location>
</feature>
<feature type="transmembrane region" description="Helical" evidence="11">
    <location>
        <begin position="211"/>
        <end position="232"/>
    </location>
</feature>
<dbReference type="STRING" id="1429083.GCA_001885685_01199"/>
<dbReference type="InterPro" id="IPR011527">
    <property type="entry name" value="ABC1_TM_dom"/>
</dbReference>
<accession>A0A1H7RP55</accession>
<dbReference type="SMART" id="SM00382">
    <property type="entry name" value="AAA"/>
    <property type="match status" value="1"/>
</dbReference>
<dbReference type="CDD" id="cd03245">
    <property type="entry name" value="ABCC_bacteriocin_exporters"/>
    <property type="match status" value="1"/>
</dbReference>
<dbReference type="InterPro" id="IPR017871">
    <property type="entry name" value="ABC_transporter-like_CS"/>
</dbReference>
<dbReference type="Gene3D" id="3.40.50.300">
    <property type="entry name" value="P-loop containing nucleotide triphosphate hydrolases"/>
    <property type="match status" value="1"/>
</dbReference>
<dbReference type="Gene3D" id="1.20.1560.10">
    <property type="entry name" value="ABC transporter type 1, transmembrane domain"/>
    <property type="match status" value="1"/>
</dbReference>
<evidence type="ECO:0000259" key="13">
    <source>
        <dbReference type="PROSITE" id="PS50929"/>
    </source>
</evidence>
<dbReference type="CDD" id="cd18587">
    <property type="entry name" value="ABC_6TM_LapB_like"/>
    <property type="match status" value="1"/>
</dbReference>
<proteinExistence type="predicted"/>
<dbReference type="EMBL" id="FOAS01000015">
    <property type="protein sequence ID" value="SEL62080.1"/>
    <property type="molecule type" value="Genomic_DNA"/>
</dbReference>
<dbReference type="GO" id="GO:0016887">
    <property type="term" value="F:ATP hydrolysis activity"/>
    <property type="evidence" value="ECO:0007669"/>
    <property type="project" value="InterPro"/>
</dbReference>
<evidence type="ECO:0000259" key="14">
    <source>
        <dbReference type="PROSITE" id="PS50990"/>
    </source>
</evidence>
<evidence type="ECO:0000256" key="2">
    <source>
        <dbReference type="ARBA" id="ARBA00022448"/>
    </source>
</evidence>
<keyword evidence="7 15" id="KW-0067">ATP-binding</keyword>
<dbReference type="GO" id="GO:0005886">
    <property type="term" value="C:plasma membrane"/>
    <property type="evidence" value="ECO:0007669"/>
    <property type="project" value="UniProtKB-SubCell"/>
</dbReference>
<feature type="region of interest" description="Disordered" evidence="10">
    <location>
        <begin position="1"/>
        <end position="24"/>
    </location>
</feature>
<feature type="transmembrane region" description="Helical" evidence="11">
    <location>
        <begin position="395"/>
        <end position="424"/>
    </location>
</feature>
<keyword evidence="2" id="KW-0813">Transport</keyword>
<evidence type="ECO:0000256" key="9">
    <source>
        <dbReference type="ARBA" id="ARBA00023136"/>
    </source>
</evidence>
<feature type="domain" description="ABC transmembrane type-1" evidence="13">
    <location>
        <begin position="181"/>
        <end position="459"/>
    </location>
</feature>
<keyword evidence="6" id="KW-0378">Hydrolase</keyword>
<dbReference type="PROSITE" id="PS50893">
    <property type="entry name" value="ABC_TRANSPORTER_2"/>
    <property type="match status" value="1"/>
</dbReference>
<keyword evidence="16" id="KW-1185">Reference proteome</keyword>
<dbReference type="AlphaFoldDB" id="A0A1H7RP55"/>
<dbReference type="InterPro" id="IPR005074">
    <property type="entry name" value="Peptidase_C39"/>
</dbReference>
<evidence type="ECO:0000313" key="16">
    <source>
        <dbReference type="Proteomes" id="UP000185766"/>
    </source>
</evidence>
<dbReference type="Gene3D" id="3.90.70.10">
    <property type="entry name" value="Cysteine proteinases"/>
    <property type="match status" value="1"/>
</dbReference>
<dbReference type="InterPro" id="IPR036640">
    <property type="entry name" value="ABC1_TM_sf"/>
</dbReference>
<evidence type="ECO:0000259" key="12">
    <source>
        <dbReference type="PROSITE" id="PS50893"/>
    </source>
</evidence>